<comment type="cofactor">
    <cofactor evidence="4">
        <name>Zn(2+)</name>
        <dbReference type="ChEBI" id="CHEBI:29105"/>
    </cofactor>
</comment>
<evidence type="ECO:0000256" key="8">
    <source>
        <dbReference type="ARBA" id="ARBA00013188"/>
    </source>
</evidence>
<feature type="binding site" evidence="18">
    <location>
        <position position="70"/>
    </location>
    <ligand>
        <name>a divalent metal cation</name>
        <dbReference type="ChEBI" id="CHEBI:60240"/>
    </ligand>
</feature>
<dbReference type="EMBL" id="HBUF01306624">
    <property type="protein sequence ID" value="CAG6692322.1"/>
    <property type="molecule type" value="Transcribed_RNA"/>
</dbReference>
<dbReference type="PIRSF" id="PIRSF001461">
    <property type="entry name" value="RPE"/>
    <property type="match status" value="1"/>
</dbReference>
<feature type="binding site" evidence="19">
    <location>
        <position position="70"/>
    </location>
    <ligand>
        <name>substrate</name>
    </ligand>
</feature>
<dbReference type="HAMAP" id="MF_02227">
    <property type="entry name" value="RPE"/>
    <property type="match status" value="1"/>
</dbReference>
<dbReference type="PROSITE" id="PS01086">
    <property type="entry name" value="RIBUL_P_3_EPIMER_2"/>
    <property type="match status" value="1"/>
</dbReference>
<comment type="function">
    <text evidence="15">Catalyzes the reversible epimerization of D-ribulose 5-phosphate to D-xylulose 5-phosphate.</text>
</comment>
<dbReference type="AlphaFoldDB" id="A0A8D8TU28"/>
<dbReference type="InterPro" id="IPR013785">
    <property type="entry name" value="Aldolase_TIM"/>
</dbReference>
<dbReference type="PANTHER" id="PTHR11749">
    <property type="entry name" value="RIBULOSE-5-PHOSPHATE-3-EPIMERASE"/>
    <property type="match status" value="1"/>
</dbReference>
<dbReference type="InterPro" id="IPR026019">
    <property type="entry name" value="Ribul_P_3_epim"/>
</dbReference>
<comment type="cofactor">
    <cofactor evidence="5">
        <name>Fe(2+)</name>
        <dbReference type="ChEBI" id="CHEBI:29033"/>
    </cofactor>
</comment>
<evidence type="ECO:0000256" key="19">
    <source>
        <dbReference type="PIRSR" id="PIRSR001461-3"/>
    </source>
</evidence>
<keyword evidence="14 16" id="KW-0119">Carbohydrate metabolism</keyword>
<dbReference type="EMBL" id="HBUF01306627">
    <property type="protein sequence ID" value="CAG6692325.1"/>
    <property type="molecule type" value="Transcribed_RNA"/>
</dbReference>
<name>A0A8D8TU28_9HEMI</name>
<dbReference type="FunFam" id="3.20.20.70:FF:000191">
    <property type="entry name" value="ribulose-phosphate 3-epimerase isoform X2"/>
    <property type="match status" value="1"/>
</dbReference>
<evidence type="ECO:0000256" key="10">
    <source>
        <dbReference type="ARBA" id="ARBA00022833"/>
    </source>
</evidence>
<dbReference type="GO" id="GO:0046872">
    <property type="term" value="F:metal ion binding"/>
    <property type="evidence" value="ECO:0007669"/>
    <property type="project" value="UniProtKB-KW"/>
</dbReference>
<evidence type="ECO:0000256" key="12">
    <source>
        <dbReference type="ARBA" id="ARBA00023211"/>
    </source>
</evidence>
<dbReference type="InterPro" id="IPR000056">
    <property type="entry name" value="Ribul_P_3_epim-like"/>
</dbReference>
<evidence type="ECO:0000256" key="17">
    <source>
        <dbReference type="PIRSR" id="PIRSR001461-1"/>
    </source>
</evidence>
<dbReference type="EC" id="5.1.3.1" evidence="8 16"/>
<dbReference type="EMBL" id="HBUF01306625">
    <property type="protein sequence ID" value="CAG6692323.1"/>
    <property type="molecule type" value="Transcribed_RNA"/>
</dbReference>
<keyword evidence="13 16" id="KW-0413">Isomerase</keyword>
<comment type="catalytic activity">
    <reaction evidence="1 16">
        <text>D-ribulose 5-phosphate = D-xylulose 5-phosphate</text>
        <dbReference type="Rhea" id="RHEA:13677"/>
        <dbReference type="ChEBI" id="CHEBI:57737"/>
        <dbReference type="ChEBI" id="CHEBI:58121"/>
        <dbReference type="EC" id="5.1.3.1"/>
    </reaction>
</comment>
<organism evidence="20">
    <name type="scientific">Cacopsylla melanoneura</name>
    <dbReference type="NCBI Taxonomy" id="428564"/>
    <lineage>
        <taxon>Eukaryota</taxon>
        <taxon>Metazoa</taxon>
        <taxon>Ecdysozoa</taxon>
        <taxon>Arthropoda</taxon>
        <taxon>Hexapoda</taxon>
        <taxon>Insecta</taxon>
        <taxon>Pterygota</taxon>
        <taxon>Neoptera</taxon>
        <taxon>Paraneoptera</taxon>
        <taxon>Hemiptera</taxon>
        <taxon>Sternorrhyncha</taxon>
        <taxon>Psylloidea</taxon>
        <taxon>Psyllidae</taxon>
        <taxon>Psyllinae</taxon>
        <taxon>Cacopsylla</taxon>
    </lineage>
</organism>
<keyword evidence="11" id="KW-0408">Iron</keyword>
<dbReference type="PROSITE" id="PS01085">
    <property type="entry name" value="RIBUL_P_3_EPIMER_1"/>
    <property type="match status" value="1"/>
</dbReference>
<comment type="cofactor">
    <cofactor evidence="18">
        <name>a divalent metal cation</name>
        <dbReference type="ChEBI" id="CHEBI:60240"/>
    </cofactor>
    <text evidence="18">Binds 1 divalent metal cation per subunit.</text>
</comment>
<dbReference type="NCBIfam" id="NF004076">
    <property type="entry name" value="PRK05581.1-4"/>
    <property type="match status" value="1"/>
</dbReference>
<dbReference type="CDD" id="cd00429">
    <property type="entry name" value="RPE"/>
    <property type="match status" value="1"/>
</dbReference>
<dbReference type="Gene3D" id="3.20.20.70">
    <property type="entry name" value="Aldolase class I"/>
    <property type="match status" value="1"/>
</dbReference>
<feature type="active site" description="Proton acceptor" evidence="17">
    <location>
        <position position="38"/>
    </location>
</feature>
<evidence type="ECO:0000256" key="9">
    <source>
        <dbReference type="ARBA" id="ARBA00022723"/>
    </source>
</evidence>
<proteinExistence type="inferred from homology"/>
<dbReference type="SUPFAM" id="SSF51366">
    <property type="entry name" value="Ribulose-phoshate binding barrel"/>
    <property type="match status" value="1"/>
</dbReference>
<dbReference type="InterPro" id="IPR011060">
    <property type="entry name" value="RibuloseP-bd_barrel"/>
</dbReference>
<evidence type="ECO:0000256" key="16">
    <source>
        <dbReference type="PIRNR" id="PIRNR001461"/>
    </source>
</evidence>
<reference evidence="20" key="1">
    <citation type="submission" date="2021-05" db="EMBL/GenBank/DDBJ databases">
        <authorList>
            <person name="Alioto T."/>
            <person name="Alioto T."/>
            <person name="Gomez Garrido J."/>
        </authorList>
    </citation>
    <scope>NUCLEOTIDE SEQUENCE</scope>
</reference>
<evidence type="ECO:0000256" key="2">
    <source>
        <dbReference type="ARBA" id="ARBA00001936"/>
    </source>
</evidence>
<keyword evidence="12 18" id="KW-0464">Manganese</keyword>
<dbReference type="GO" id="GO:0004750">
    <property type="term" value="F:D-ribulose-phosphate 3-epimerase activity"/>
    <property type="evidence" value="ECO:0007669"/>
    <property type="project" value="UniProtKB-EC"/>
</dbReference>
<dbReference type="EMBL" id="HBUF01306626">
    <property type="protein sequence ID" value="CAG6692324.1"/>
    <property type="molecule type" value="Transcribed_RNA"/>
</dbReference>
<dbReference type="GO" id="GO:0006098">
    <property type="term" value="P:pentose-phosphate shunt"/>
    <property type="evidence" value="ECO:0007669"/>
    <property type="project" value="InterPro"/>
</dbReference>
<dbReference type="Pfam" id="PF00834">
    <property type="entry name" value="Ribul_P_3_epim"/>
    <property type="match status" value="1"/>
</dbReference>
<evidence type="ECO:0000256" key="18">
    <source>
        <dbReference type="PIRSR" id="PIRSR001461-2"/>
    </source>
</evidence>
<evidence type="ECO:0000256" key="6">
    <source>
        <dbReference type="ARBA" id="ARBA00009541"/>
    </source>
</evidence>
<keyword evidence="18" id="KW-0170">Cobalt</keyword>
<feature type="active site" description="Proton donor" evidence="17">
    <location>
        <position position="175"/>
    </location>
</feature>
<comment type="subunit">
    <text evidence="7">Homodimer.</text>
</comment>
<dbReference type="GO" id="GO:0005975">
    <property type="term" value="P:carbohydrate metabolic process"/>
    <property type="evidence" value="ECO:0007669"/>
    <property type="project" value="InterPro"/>
</dbReference>
<feature type="binding site" evidence="19">
    <location>
        <position position="11"/>
    </location>
    <ligand>
        <name>substrate</name>
    </ligand>
</feature>
<evidence type="ECO:0000256" key="5">
    <source>
        <dbReference type="ARBA" id="ARBA00001954"/>
    </source>
</evidence>
<evidence type="ECO:0000256" key="1">
    <source>
        <dbReference type="ARBA" id="ARBA00001782"/>
    </source>
</evidence>
<feature type="binding site" evidence="18">
    <location>
        <position position="36"/>
    </location>
    <ligand>
        <name>a divalent metal cation</name>
        <dbReference type="ChEBI" id="CHEBI:60240"/>
    </ligand>
</feature>
<evidence type="ECO:0000256" key="11">
    <source>
        <dbReference type="ARBA" id="ARBA00023004"/>
    </source>
</evidence>
<evidence type="ECO:0000256" key="7">
    <source>
        <dbReference type="ARBA" id="ARBA00011738"/>
    </source>
</evidence>
<comment type="cofactor">
    <cofactor evidence="3">
        <name>Co(2+)</name>
        <dbReference type="ChEBI" id="CHEBI:48828"/>
    </cofactor>
</comment>
<evidence type="ECO:0000256" key="3">
    <source>
        <dbReference type="ARBA" id="ARBA00001941"/>
    </source>
</evidence>
<evidence type="ECO:0000256" key="4">
    <source>
        <dbReference type="ARBA" id="ARBA00001947"/>
    </source>
</evidence>
<comment type="similarity">
    <text evidence="6 16">Belongs to the ribulose-phosphate 3-epimerase family.</text>
</comment>
<evidence type="ECO:0000256" key="13">
    <source>
        <dbReference type="ARBA" id="ARBA00023235"/>
    </source>
</evidence>
<evidence type="ECO:0000256" key="15">
    <source>
        <dbReference type="ARBA" id="ARBA00057323"/>
    </source>
</evidence>
<evidence type="ECO:0000313" key="20">
    <source>
        <dbReference type="EMBL" id="CAG6692325.1"/>
    </source>
</evidence>
<dbReference type="EMBL" id="HBUF01306623">
    <property type="protein sequence ID" value="CAG6692321.1"/>
    <property type="molecule type" value="Transcribed_RNA"/>
</dbReference>
<feature type="binding site" evidence="19">
    <location>
        <begin position="146"/>
        <end position="149"/>
    </location>
    <ligand>
        <name>substrate</name>
    </ligand>
</feature>
<evidence type="ECO:0000256" key="14">
    <source>
        <dbReference type="ARBA" id="ARBA00023277"/>
    </source>
</evidence>
<accession>A0A8D8TU28</accession>
<sequence>MSHVKCMIGPSILNSDLSNLYNESQNLLDSGADYLHLDVMDGTFVPNLTFGHPVVKCLRNKIPKAFFETHMMVQNPEQWIEPMADANVDQYTFHVEPVNDVPQVIRKIKEAGMKVGLAIKPKTPVDVIAEYIESADLVLIMTVEPGFGGQKFMQDMMPKVKWLRDNYPTLNIEVDGGVGLNTIDNCAKVIYFYFCSYQGMWYNYKDHMDL</sequence>
<keyword evidence="10 18" id="KW-0862">Zinc</keyword>
<protein>
    <recommendedName>
        <fullName evidence="8 16">Ribulose-phosphate 3-epimerase</fullName>
        <ecNumber evidence="8 16">5.1.3.1</ecNumber>
    </recommendedName>
</protein>
<comment type="cofactor">
    <cofactor evidence="2">
        <name>Mn(2+)</name>
        <dbReference type="ChEBI" id="CHEBI:29035"/>
    </cofactor>
</comment>
<keyword evidence="9 18" id="KW-0479">Metal-binding</keyword>
<feature type="binding site" evidence="19">
    <location>
        <position position="177"/>
    </location>
    <ligand>
        <name>substrate</name>
    </ligand>
</feature>
<feature type="binding site" evidence="18">
    <location>
        <position position="38"/>
    </location>
    <ligand>
        <name>a divalent metal cation</name>
        <dbReference type="ChEBI" id="CHEBI:60240"/>
    </ligand>
</feature>
<feature type="binding site" evidence="18">
    <location>
        <position position="175"/>
    </location>
    <ligand>
        <name>a divalent metal cation</name>
        <dbReference type="ChEBI" id="CHEBI:60240"/>
    </ligand>
</feature>